<dbReference type="AlphaFoldDB" id="A0A1H6A360"/>
<keyword evidence="8" id="KW-0902">Two-component regulatory system</keyword>
<dbReference type="GO" id="GO:0046983">
    <property type="term" value="F:protein dimerization activity"/>
    <property type="evidence" value="ECO:0007669"/>
    <property type="project" value="InterPro"/>
</dbReference>
<dbReference type="PANTHER" id="PTHR24421:SF10">
    <property type="entry name" value="NITRATE_NITRITE SENSOR PROTEIN NARQ"/>
    <property type="match status" value="1"/>
</dbReference>
<accession>A0A1I1YGD0</accession>
<proteinExistence type="predicted"/>
<keyword evidence="9" id="KW-0812">Transmembrane</keyword>
<dbReference type="CDD" id="cd16917">
    <property type="entry name" value="HATPase_UhpB-NarQ-NarX-like"/>
    <property type="match status" value="1"/>
</dbReference>
<evidence type="ECO:0000256" key="7">
    <source>
        <dbReference type="ARBA" id="ARBA00022840"/>
    </source>
</evidence>
<dbReference type="Pfam" id="PF07730">
    <property type="entry name" value="HisKA_3"/>
    <property type="match status" value="1"/>
</dbReference>
<protein>
    <recommendedName>
        <fullName evidence="2">histidine kinase</fullName>
        <ecNumber evidence="2">2.7.13.3</ecNumber>
    </recommendedName>
</protein>
<feature type="transmembrane region" description="Helical" evidence="9">
    <location>
        <begin position="148"/>
        <end position="169"/>
    </location>
</feature>
<keyword evidence="5" id="KW-0547">Nucleotide-binding</keyword>
<dbReference type="InterPro" id="IPR050482">
    <property type="entry name" value="Sensor_HK_TwoCompSys"/>
</dbReference>
<sequence>MVALSPLAERLGSAVSAAVEQVRATPRRLLVRDAVLASLVLAVGLVPVPVLLLPAAHIGWVIALACWAASLVPACWRWPVATLLATAPVFAGPNFWAAAVLPVITFAAARRIAPARRLWLAVLATAVADFALTLAFDLSSAGGFGEVVAAYAVSAMLLLVLPAAVGAILGHRRPRVRLLQERNEYLERAQLLTAAKARVEERGHIAGEMHDMLGHRLSLISIHAGALELSAAKNAPELSSQAELLRTTASSALTELREILGVLRGAEESDLGPDDRIGTRPDVEELVAESRAAGIDVDLRWTGADLDSADPRTRRAVHRVVREGLTNVHKHASSARTGVEIGVESDRVHVRVVNGPAQAGGRLPGTRSGLVGLDERIALLGGSFHSGPTPEGGFLVAAAIPTRPAGTDRAEPSALPDQLPPEPLAAEALTWPRVLGAGCLGLLALLPVIIGLAVLVVALAIS</sequence>
<keyword evidence="4" id="KW-0808">Transferase</keyword>
<reference evidence="13 14" key="2">
    <citation type="submission" date="2016-10" db="EMBL/GenBank/DDBJ databases">
        <authorList>
            <person name="Varghese N."/>
            <person name="Submissions S."/>
        </authorList>
    </citation>
    <scope>NUCLEOTIDE SEQUENCE [LARGE SCALE GENOMIC DNA]</scope>
    <source>
        <strain evidence="14">ATCC 20501</strain>
        <strain evidence="12 13">CGMCC 4.3529</strain>
    </source>
</reference>
<dbReference type="EC" id="2.7.13.3" evidence="2"/>
<dbReference type="EMBL" id="FNVB01000003">
    <property type="protein sequence ID" value="SEG42800.1"/>
    <property type="molecule type" value="Genomic_DNA"/>
</dbReference>
<evidence type="ECO:0000313" key="11">
    <source>
        <dbReference type="EMBL" id="SEG42800.1"/>
    </source>
</evidence>
<evidence type="ECO:0000259" key="10">
    <source>
        <dbReference type="Pfam" id="PF07730"/>
    </source>
</evidence>
<organism evidence="11 14">
    <name type="scientific">Saccharopolyspora kobensis</name>
    <dbReference type="NCBI Taxonomy" id="146035"/>
    <lineage>
        <taxon>Bacteria</taxon>
        <taxon>Bacillati</taxon>
        <taxon>Actinomycetota</taxon>
        <taxon>Actinomycetes</taxon>
        <taxon>Pseudonocardiales</taxon>
        <taxon>Pseudonocardiaceae</taxon>
        <taxon>Saccharopolyspora</taxon>
    </lineage>
</organism>
<feature type="transmembrane region" description="Helical" evidence="9">
    <location>
        <begin position="118"/>
        <end position="136"/>
    </location>
</feature>
<dbReference type="Gene3D" id="3.30.565.10">
    <property type="entry name" value="Histidine kinase-like ATPase, C-terminal domain"/>
    <property type="match status" value="1"/>
</dbReference>
<evidence type="ECO:0000256" key="5">
    <source>
        <dbReference type="ARBA" id="ARBA00022741"/>
    </source>
</evidence>
<keyword evidence="6 11" id="KW-0418">Kinase</keyword>
<keyword evidence="7" id="KW-0067">ATP-binding</keyword>
<feature type="transmembrane region" description="Helical" evidence="9">
    <location>
        <begin position="60"/>
        <end position="79"/>
    </location>
</feature>
<evidence type="ECO:0000256" key="3">
    <source>
        <dbReference type="ARBA" id="ARBA00022553"/>
    </source>
</evidence>
<dbReference type="Proteomes" id="UP000199690">
    <property type="component" value="Unassembled WGS sequence"/>
</dbReference>
<evidence type="ECO:0000256" key="2">
    <source>
        <dbReference type="ARBA" id="ARBA00012438"/>
    </source>
</evidence>
<evidence type="ECO:0000313" key="12">
    <source>
        <dbReference type="EMBL" id="SFE18449.1"/>
    </source>
</evidence>
<dbReference type="SMR" id="A0A1H6A360"/>
<evidence type="ECO:0000313" key="13">
    <source>
        <dbReference type="Proteomes" id="UP000199690"/>
    </source>
</evidence>
<feature type="transmembrane region" description="Helical" evidence="9">
    <location>
        <begin position="85"/>
        <end position="106"/>
    </location>
</feature>
<dbReference type="Proteomes" id="UP000236729">
    <property type="component" value="Unassembled WGS sequence"/>
</dbReference>
<gene>
    <name evidence="11" type="ORF">SAMN02982929_02117</name>
    <name evidence="12" type="ORF">SAMN05216506_109179</name>
</gene>
<evidence type="ECO:0000256" key="9">
    <source>
        <dbReference type="SAM" id="Phobius"/>
    </source>
</evidence>
<feature type="transmembrane region" description="Helical" evidence="9">
    <location>
        <begin position="34"/>
        <end position="53"/>
    </location>
</feature>
<evidence type="ECO:0000256" key="8">
    <source>
        <dbReference type="ARBA" id="ARBA00023012"/>
    </source>
</evidence>
<reference evidence="11" key="1">
    <citation type="submission" date="2016-10" db="EMBL/GenBank/DDBJ databases">
        <authorList>
            <person name="de Groot N.N."/>
        </authorList>
    </citation>
    <scope>NUCLEOTIDE SEQUENCE [LARGE SCALE GENOMIC DNA]</scope>
    <source>
        <strain evidence="11">ATCC 20501</strain>
    </source>
</reference>
<dbReference type="PANTHER" id="PTHR24421">
    <property type="entry name" value="NITRATE/NITRITE SENSOR PROTEIN NARX-RELATED"/>
    <property type="match status" value="1"/>
</dbReference>
<feature type="domain" description="Signal transduction histidine kinase subgroup 3 dimerisation and phosphoacceptor" evidence="10">
    <location>
        <begin position="201"/>
        <end position="266"/>
    </location>
</feature>
<keyword evidence="13" id="KW-1185">Reference proteome</keyword>
<evidence type="ECO:0000256" key="6">
    <source>
        <dbReference type="ARBA" id="ARBA00022777"/>
    </source>
</evidence>
<dbReference type="GO" id="GO:0016020">
    <property type="term" value="C:membrane"/>
    <property type="evidence" value="ECO:0007669"/>
    <property type="project" value="InterPro"/>
</dbReference>
<feature type="transmembrane region" description="Helical" evidence="9">
    <location>
        <begin position="434"/>
        <end position="461"/>
    </location>
</feature>
<dbReference type="Gene3D" id="1.20.5.1930">
    <property type="match status" value="1"/>
</dbReference>
<evidence type="ECO:0000256" key="1">
    <source>
        <dbReference type="ARBA" id="ARBA00000085"/>
    </source>
</evidence>
<keyword evidence="9" id="KW-0472">Membrane</keyword>
<keyword evidence="3" id="KW-0597">Phosphoprotein</keyword>
<evidence type="ECO:0000313" key="14">
    <source>
        <dbReference type="Proteomes" id="UP000236729"/>
    </source>
</evidence>
<name>A0A1H6A360_9PSEU</name>
<dbReference type="GO" id="GO:0005524">
    <property type="term" value="F:ATP binding"/>
    <property type="evidence" value="ECO:0007669"/>
    <property type="project" value="UniProtKB-KW"/>
</dbReference>
<evidence type="ECO:0000256" key="4">
    <source>
        <dbReference type="ARBA" id="ARBA00022679"/>
    </source>
</evidence>
<dbReference type="InterPro" id="IPR036890">
    <property type="entry name" value="HATPase_C_sf"/>
</dbReference>
<keyword evidence="9" id="KW-1133">Transmembrane helix</keyword>
<accession>A0A1H6A360</accession>
<dbReference type="GO" id="GO:0000155">
    <property type="term" value="F:phosphorelay sensor kinase activity"/>
    <property type="evidence" value="ECO:0007669"/>
    <property type="project" value="InterPro"/>
</dbReference>
<dbReference type="InterPro" id="IPR011712">
    <property type="entry name" value="Sig_transdc_His_kin_sub3_dim/P"/>
</dbReference>
<comment type="catalytic activity">
    <reaction evidence="1">
        <text>ATP + protein L-histidine = ADP + protein N-phospho-L-histidine.</text>
        <dbReference type="EC" id="2.7.13.3"/>
    </reaction>
</comment>
<dbReference type="EMBL" id="FOME01000009">
    <property type="protein sequence ID" value="SFE18449.1"/>
    <property type="molecule type" value="Genomic_DNA"/>
</dbReference>